<gene>
    <name evidence="2" type="ORF">FKW77_000387</name>
</gene>
<dbReference type="InterPro" id="IPR037045">
    <property type="entry name" value="S8pro/Inhibitor_I9_sf"/>
</dbReference>
<proteinExistence type="inferred from homology"/>
<dbReference type="OrthoDB" id="5518345at2759"/>
<accession>A0A517L4S5</accession>
<dbReference type="SUPFAM" id="SSF54897">
    <property type="entry name" value="Protease propeptides/inhibitors"/>
    <property type="match status" value="1"/>
</dbReference>
<dbReference type="EMBL" id="CP042189">
    <property type="protein sequence ID" value="QDS70608.1"/>
    <property type="molecule type" value="Genomic_DNA"/>
</dbReference>
<dbReference type="STRING" id="50376.A0A517L4S5"/>
<dbReference type="AlphaFoldDB" id="A0A517L4S5"/>
<dbReference type="GO" id="GO:0042144">
    <property type="term" value="P:vacuole fusion, non-autophagic"/>
    <property type="evidence" value="ECO:0007669"/>
    <property type="project" value="TreeGrafter"/>
</dbReference>
<dbReference type="Proteomes" id="UP000316270">
    <property type="component" value="Chromosome 5"/>
</dbReference>
<sequence length="70" mass="7619">MSTVMITLKKGASPEQLDIAKKEAIDQGGEIIHESKLIKSITVKFPADAVYTLATNDHYTVEADGEVKTQ</sequence>
<protein>
    <recommendedName>
        <fullName evidence="4">Inhibitor I9 domain-containing protein</fullName>
    </recommendedName>
</protein>
<dbReference type="InterPro" id="IPR052471">
    <property type="entry name" value="PBI_I9"/>
</dbReference>
<comment type="similarity">
    <text evidence="1">Belongs to the protease inhibitor I9 family.</text>
</comment>
<name>A0A517L4S5_9PEZI</name>
<dbReference type="Gene3D" id="3.30.70.80">
    <property type="entry name" value="Peptidase S8 propeptide/proteinase inhibitor I9"/>
    <property type="match status" value="1"/>
</dbReference>
<organism evidence="2 3">
    <name type="scientific">Venturia effusa</name>
    <dbReference type="NCBI Taxonomy" id="50376"/>
    <lineage>
        <taxon>Eukaryota</taxon>
        <taxon>Fungi</taxon>
        <taxon>Dikarya</taxon>
        <taxon>Ascomycota</taxon>
        <taxon>Pezizomycotina</taxon>
        <taxon>Dothideomycetes</taxon>
        <taxon>Pleosporomycetidae</taxon>
        <taxon>Venturiales</taxon>
        <taxon>Venturiaceae</taxon>
        <taxon>Venturia</taxon>
    </lineage>
</organism>
<reference evidence="2 3" key="1">
    <citation type="submission" date="2019-07" db="EMBL/GenBank/DDBJ databases">
        <title>Finished genome of Venturia effusa.</title>
        <authorList>
            <person name="Young C.A."/>
            <person name="Cox M.P."/>
            <person name="Ganley A.R.D."/>
            <person name="David W.J."/>
        </authorList>
    </citation>
    <scope>NUCLEOTIDE SEQUENCE [LARGE SCALE GENOMIC DNA]</scope>
    <source>
        <strain evidence="3">albino</strain>
    </source>
</reference>
<dbReference type="PANTHER" id="PTHR28288">
    <property type="entry name" value="PROTEASE B INHIBITOR 2"/>
    <property type="match status" value="1"/>
</dbReference>
<evidence type="ECO:0000313" key="3">
    <source>
        <dbReference type="Proteomes" id="UP000316270"/>
    </source>
</evidence>
<evidence type="ECO:0000256" key="1">
    <source>
        <dbReference type="ARBA" id="ARBA00038069"/>
    </source>
</evidence>
<evidence type="ECO:0000313" key="2">
    <source>
        <dbReference type="EMBL" id="QDS70608.1"/>
    </source>
</evidence>
<dbReference type="GO" id="GO:0004866">
    <property type="term" value="F:endopeptidase inhibitor activity"/>
    <property type="evidence" value="ECO:0007669"/>
    <property type="project" value="TreeGrafter"/>
</dbReference>
<dbReference type="PANTHER" id="PTHR28288:SF2">
    <property type="entry name" value="PROTEASE B INHIBITOR 2"/>
    <property type="match status" value="1"/>
</dbReference>
<keyword evidence="3" id="KW-1185">Reference proteome</keyword>
<evidence type="ECO:0008006" key="4">
    <source>
        <dbReference type="Google" id="ProtNLM"/>
    </source>
</evidence>